<protein>
    <recommendedName>
        <fullName evidence="7">Transcription factor Adf-1-like</fullName>
    </recommendedName>
</protein>
<sequence>MEESVISAVYKRRAIWDPADPLRKNSKILTTLWEKAALEVGSDIKTVKGKWKNLRAYFTKELRNISHPKSGSGGGENVTSSWSYFKQMMFLKDIIVGSEELRDSNIGSQVYSANQNPAETGVLSELTVSVDQTSYESDSTLVEILSPPSTSSTHTDLSSPGSLLDTSTDRCRANKRKLSHTVRDASNKKFNDELVKIENKKLALLEKEINSEEDPDLCFFKSLVPYMRELSPGNRLRVRGKIQDLILDEYEKRNLFVGALQCGNSSLSNTDVPGFSMEQQSYGRPSTFQPQDPSFHNL</sequence>
<comment type="subcellular location">
    <subcellularLocation>
        <location evidence="1">Nucleus</location>
    </subcellularLocation>
</comment>
<dbReference type="InterPro" id="IPR006578">
    <property type="entry name" value="MADF-dom"/>
</dbReference>
<keyword evidence="6" id="KW-1185">Reference proteome</keyword>
<proteinExistence type="predicted"/>
<dbReference type="SMART" id="SM00595">
    <property type="entry name" value="MADF"/>
    <property type="match status" value="1"/>
</dbReference>
<dbReference type="RefSeq" id="XP_050517469.1">
    <property type="nucleotide sequence ID" value="XM_050661512.1"/>
</dbReference>
<feature type="domain" description="MADF" evidence="3">
    <location>
        <begin position="4"/>
        <end position="96"/>
    </location>
</feature>
<organism evidence="5 6">
    <name type="scientific">Diabrotica virgifera virgifera</name>
    <name type="common">western corn rootworm</name>
    <dbReference type="NCBI Taxonomy" id="50390"/>
    <lineage>
        <taxon>Eukaryota</taxon>
        <taxon>Metazoa</taxon>
        <taxon>Ecdysozoa</taxon>
        <taxon>Arthropoda</taxon>
        <taxon>Hexapoda</taxon>
        <taxon>Insecta</taxon>
        <taxon>Pterygota</taxon>
        <taxon>Neoptera</taxon>
        <taxon>Endopterygota</taxon>
        <taxon>Coleoptera</taxon>
        <taxon>Polyphaga</taxon>
        <taxon>Cucujiformia</taxon>
        <taxon>Chrysomeloidea</taxon>
        <taxon>Chrysomelidae</taxon>
        <taxon>Galerucinae</taxon>
        <taxon>Diabroticina</taxon>
        <taxon>Diabroticites</taxon>
        <taxon>Diabrotica</taxon>
    </lineage>
</organism>
<evidence type="ECO:0008006" key="7">
    <source>
        <dbReference type="Google" id="ProtNLM"/>
    </source>
</evidence>
<dbReference type="Pfam" id="PF02944">
    <property type="entry name" value="BESS"/>
    <property type="match status" value="1"/>
</dbReference>
<keyword evidence="1" id="KW-0539">Nucleus</keyword>
<dbReference type="PANTHER" id="PTHR12243">
    <property type="entry name" value="MADF DOMAIN TRANSCRIPTION FACTOR"/>
    <property type="match status" value="1"/>
</dbReference>
<evidence type="ECO:0000313" key="6">
    <source>
        <dbReference type="Proteomes" id="UP001652700"/>
    </source>
</evidence>
<dbReference type="PANTHER" id="PTHR12243:SF69">
    <property type="entry name" value="SI:CH73-59F11.3"/>
    <property type="match status" value="1"/>
</dbReference>
<name>A0ABM5L4U9_DIAVI</name>
<dbReference type="PROSITE" id="PS51031">
    <property type="entry name" value="BESS"/>
    <property type="match status" value="1"/>
</dbReference>
<dbReference type="InterPro" id="IPR004210">
    <property type="entry name" value="BESS_motif"/>
</dbReference>
<dbReference type="GeneID" id="126892083"/>
<feature type="compositionally biased region" description="Polar residues" evidence="2">
    <location>
        <begin position="147"/>
        <end position="166"/>
    </location>
</feature>
<evidence type="ECO:0000259" key="4">
    <source>
        <dbReference type="PROSITE" id="PS51031"/>
    </source>
</evidence>
<evidence type="ECO:0000256" key="2">
    <source>
        <dbReference type="SAM" id="MobiDB-lite"/>
    </source>
</evidence>
<dbReference type="PROSITE" id="PS51029">
    <property type="entry name" value="MADF"/>
    <property type="match status" value="1"/>
</dbReference>
<feature type="domain" description="BESS" evidence="4">
    <location>
        <begin position="213"/>
        <end position="252"/>
    </location>
</feature>
<feature type="region of interest" description="Disordered" evidence="2">
    <location>
        <begin position="146"/>
        <end position="166"/>
    </location>
</feature>
<evidence type="ECO:0000259" key="3">
    <source>
        <dbReference type="PROSITE" id="PS51029"/>
    </source>
</evidence>
<evidence type="ECO:0000313" key="5">
    <source>
        <dbReference type="EnsemblMetazoa" id="XP_050517469.1"/>
    </source>
</evidence>
<dbReference type="Pfam" id="PF10545">
    <property type="entry name" value="MADF_DNA_bdg"/>
    <property type="match status" value="1"/>
</dbReference>
<dbReference type="Proteomes" id="UP001652700">
    <property type="component" value="Unplaced"/>
</dbReference>
<evidence type="ECO:0000256" key="1">
    <source>
        <dbReference type="PROSITE-ProRule" id="PRU00371"/>
    </source>
</evidence>
<accession>A0ABM5L4U9</accession>
<reference evidence="5" key="1">
    <citation type="submission" date="2025-05" db="UniProtKB">
        <authorList>
            <consortium name="EnsemblMetazoa"/>
        </authorList>
    </citation>
    <scope>IDENTIFICATION</scope>
</reference>
<feature type="region of interest" description="Disordered" evidence="2">
    <location>
        <begin position="273"/>
        <end position="298"/>
    </location>
</feature>
<dbReference type="InterPro" id="IPR039353">
    <property type="entry name" value="TF_Adf1"/>
</dbReference>
<dbReference type="EnsemblMetazoa" id="XM_050661512.1">
    <property type="protein sequence ID" value="XP_050517469.1"/>
    <property type="gene ID" value="LOC126892083"/>
</dbReference>